<feature type="active site" description="Proton acceptor; specific for D-alanine" evidence="7">
    <location>
        <position position="35"/>
    </location>
</feature>
<dbReference type="Gene3D" id="3.20.20.10">
    <property type="entry name" value="Alanine racemase"/>
    <property type="match status" value="1"/>
</dbReference>
<dbReference type="PROSITE" id="PS00395">
    <property type="entry name" value="ALANINE_RACEMASE"/>
    <property type="match status" value="1"/>
</dbReference>
<comment type="caution">
    <text evidence="11">The sequence shown here is derived from an EMBL/GenBank/DDBJ whole genome shotgun (WGS) entry which is preliminary data.</text>
</comment>
<evidence type="ECO:0000256" key="6">
    <source>
        <dbReference type="ARBA" id="ARBA00023235"/>
    </source>
</evidence>
<dbReference type="SUPFAM" id="SSF50621">
    <property type="entry name" value="Alanine racemase C-terminal domain-like"/>
    <property type="match status" value="1"/>
</dbReference>
<feature type="domain" description="Alanine racemase C-terminal" evidence="10">
    <location>
        <begin position="227"/>
        <end position="352"/>
    </location>
</feature>
<dbReference type="UniPathway" id="UPA00042">
    <property type="reaction ID" value="UER00497"/>
</dbReference>
<feature type="binding site" evidence="7 9">
    <location>
        <position position="296"/>
    </location>
    <ligand>
        <name>substrate</name>
    </ligand>
</feature>
<evidence type="ECO:0000259" key="10">
    <source>
        <dbReference type="SMART" id="SM01005"/>
    </source>
</evidence>
<dbReference type="RefSeq" id="WP_084324081.1">
    <property type="nucleotide sequence ID" value="NZ_ARYM01000001.1"/>
</dbReference>
<evidence type="ECO:0000256" key="1">
    <source>
        <dbReference type="ARBA" id="ARBA00000316"/>
    </source>
</evidence>
<dbReference type="HAMAP" id="MF_01201">
    <property type="entry name" value="Ala_racemase"/>
    <property type="match status" value="1"/>
</dbReference>
<dbReference type="SMART" id="SM01005">
    <property type="entry name" value="Ala_racemase_C"/>
    <property type="match status" value="1"/>
</dbReference>
<dbReference type="Pfam" id="PF00842">
    <property type="entry name" value="Ala_racemase_C"/>
    <property type="match status" value="1"/>
</dbReference>
<sequence length="352" mass="37276">MSHMPRATVLTGNIADNWRTLDALHPGATTAAVVKADAYGLGIARIARALRIAGCQTFFVAYPEEGAAVRKAAGKAARIFVLNGPMPGRDLALYRDADLTAVLSSEAHVLLWNNTVQGSCALQFNTGMNRLGLPTDLGEKELAGLRRLQPVLVMSHLACADEPDHPMNAQQRKAFNEVADAFPDTPASLANSNGCYLGKKFAYDLTRPGLALYGGTQPPAGIDLKTAVILEASILSVFTGRAGGHVGYGATHTLTEDRLLATCSLGYADGIPRSGGGQMTAWLGDLPCPVLGRISMDLITIDITGCTKQPKIGERVEFLGENAKLEAQASACGTLGYELLTGLGPRVQRVYR</sequence>
<comment type="similarity">
    <text evidence="3 7">Belongs to the alanine racemase family.</text>
</comment>
<feature type="modified residue" description="N6-(pyridoxal phosphate)lysine" evidence="7 8">
    <location>
        <position position="35"/>
    </location>
</feature>
<dbReference type="PANTHER" id="PTHR30511:SF0">
    <property type="entry name" value="ALANINE RACEMASE, CATABOLIC-RELATED"/>
    <property type="match status" value="1"/>
</dbReference>
<dbReference type="OrthoDB" id="9813814at2"/>
<feature type="active site" description="Proton acceptor; specific for L-alanine" evidence="7">
    <location>
        <position position="248"/>
    </location>
</feature>
<organism evidence="11 12">
    <name type="scientific">Hyphomonas polymorpha PS728</name>
    <dbReference type="NCBI Taxonomy" id="1280954"/>
    <lineage>
        <taxon>Bacteria</taxon>
        <taxon>Pseudomonadati</taxon>
        <taxon>Pseudomonadota</taxon>
        <taxon>Alphaproteobacteria</taxon>
        <taxon>Hyphomonadales</taxon>
        <taxon>Hyphomonadaceae</taxon>
        <taxon>Hyphomonas</taxon>
    </lineage>
</organism>
<dbReference type="EC" id="5.1.1.1" evidence="4 7"/>
<evidence type="ECO:0000256" key="3">
    <source>
        <dbReference type="ARBA" id="ARBA00007880"/>
    </source>
</evidence>
<accession>A0A062VQL2</accession>
<evidence type="ECO:0000256" key="5">
    <source>
        <dbReference type="ARBA" id="ARBA00022898"/>
    </source>
</evidence>
<keyword evidence="12" id="KW-1185">Reference proteome</keyword>
<dbReference type="GO" id="GO:0008784">
    <property type="term" value="F:alanine racemase activity"/>
    <property type="evidence" value="ECO:0007669"/>
    <property type="project" value="UniProtKB-UniRule"/>
</dbReference>
<dbReference type="SUPFAM" id="SSF51419">
    <property type="entry name" value="PLP-binding barrel"/>
    <property type="match status" value="1"/>
</dbReference>
<name>A0A062VQL2_9PROT</name>
<dbReference type="InterPro" id="IPR000821">
    <property type="entry name" value="Ala_racemase"/>
</dbReference>
<evidence type="ECO:0000256" key="2">
    <source>
        <dbReference type="ARBA" id="ARBA00001933"/>
    </source>
</evidence>
<reference evidence="11 12" key="1">
    <citation type="journal article" date="2014" name="Antonie Van Leeuwenhoek">
        <title>Hyphomonas beringensis sp. nov. and Hyphomonas chukchiensis sp. nov., isolated from surface seawater of the Bering Sea and Chukchi Sea.</title>
        <authorList>
            <person name="Li C."/>
            <person name="Lai Q."/>
            <person name="Li G."/>
            <person name="Dong C."/>
            <person name="Wang J."/>
            <person name="Liao Y."/>
            <person name="Shao Z."/>
        </authorList>
    </citation>
    <scope>NUCLEOTIDE SEQUENCE [LARGE SCALE GENOMIC DNA]</scope>
    <source>
        <strain evidence="11 12">PS728</strain>
    </source>
</reference>
<dbReference type="GO" id="GO:0030170">
    <property type="term" value="F:pyridoxal phosphate binding"/>
    <property type="evidence" value="ECO:0007669"/>
    <property type="project" value="UniProtKB-UniRule"/>
</dbReference>
<comment type="function">
    <text evidence="7">Catalyzes the interconversion of L-alanine and D-alanine. May also act on other amino acids.</text>
</comment>
<dbReference type="CDD" id="cd00430">
    <property type="entry name" value="PLPDE_III_AR"/>
    <property type="match status" value="1"/>
</dbReference>
<dbReference type="InterPro" id="IPR009006">
    <property type="entry name" value="Ala_racemase/Decarboxylase_C"/>
</dbReference>
<dbReference type="GO" id="GO:0030632">
    <property type="term" value="P:D-alanine biosynthetic process"/>
    <property type="evidence" value="ECO:0007669"/>
    <property type="project" value="UniProtKB-UniRule"/>
</dbReference>
<dbReference type="InterPro" id="IPR029066">
    <property type="entry name" value="PLP-binding_barrel"/>
</dbReference>
<keyword evidence="6 7" id="KW-0413">Isomerase</keyword>
<comment type="pathway">
    <text evidence="7">Amino-acid biosynthesis; D-alanine biosynthesis; D-alanine from L-alanine: step 1/1.</text>
</comment>
<evidence type="ECO:0000313" key="11">
    <source>
        <dbReference type="EMBL" id="KDA00554.1"/>
    </source>
</evidence>
<gene>
    <name evidence="11" type="ORF">HPO_00955</name>
</gene>
<dbReference type="InterPro" id="IPR001608">
    <property type="entry name" value="Ala_racemase_N"/>
</dbReference>
<dbReference type="GO" id="GO:0005829">
    <property type="term" value="C:cytosol"/>
    <property type="evidence" value="ECO:0007669"/>
    <property type="project" value="TreeGrafter"/>
</dbReference>
<dbReference type="AlphaFoldDB" id="A0A062VQL2"/>
<dbReference type="InterPro" id="IPR011079">
    <property type="entry name" value="Ala_racemase_C"/>
</dbReference>
<proteinExistence type="inferred from homology"/>
<dbReference type="NCBIfam" id="TIGR00492">
    <property type="entry name" value="alr"/>
    <property type="match status" value="1"/>
</dbReference>
<evidence type="ECO:0000256" key="4">
    <source>
        <dbReference type="ARBA" id="ARBA00013089"/>
    </source>
</evidence>
<comment type="catalytic activity">
    <reaction evidence="1 7">
        <text>L-alanine = D-alanine</text>
        <dbReference type="Rhea" id="RHEA:20249"/>
        <dbReference type="ChEBI" id="CHEBI:57416"/>
        <dbReference type="ChEBI" id="CHEBI:57972"/>
        <dbReference type="EC" id="5.1.1.1"/>
    </reaction>
</comment>
<protein>
    <recommendedName>
        <fullName evidence="4 7">Alanine racemase</fullName>
        <ecNumber evidence="4 7">5.1.1.1</ecNumber>
    </recommendedName>
</protein>
<evidence type="ECO:0000256" key="9">
    <source>
        <dbReference type="PIRSR" id="PIRSR600821-52"/>
    </source>
</evidence>
<evidence type="ECO:0000256" key="8">
    <source>
        <dbReference type="PIRSR" id="PIRSR600821-50"/>
    </source>
</evidence>
<dbReference type="Proteomes" id="UP000027100">
    <property type="component" value="Unassembled WGS sequence"/>
</dbReference>
<evidence type="ECO:0000313" key="12">
    <source>
        <dbReference type="Proteomes" id="UP000027100"/>
    </source>
</evidence>
<dbReference type="PATRIC" id="fig|1280954.3.peg.196"/>
<dbReference type="STRING" id="1280954.HPO_00955"/>
<comment type="cofactor">
    <cofactor evidence="2 7 8">
        <name>pyridoxal 5'-phosphate</name>
        <dbReference type="ChEBI" id="CHEBI:597326"/>
    </cofactor>
</comment>
<dbReference type="PANTHER" id="PTHR30511">
    <property type="entry name" value="ALANINE RACEMASE"/>
    <property type="match status" value="1"/>
</dbReference>
<dbReference type="Pfam" id="PF01168">
    <property type="entry name" value="Ala_racemase_N"/>
    <property type="match status" value="1"/>
</dbReference>
<dbReference type="EMBL" id="ARYM01000001">
    <property type="protein sequence ID" value="KDA00554.1"/>
    <property type="molecule type" value="Genomic_DNA"/>
</dbReference>
<evidence type="ECO:0000256" key="7">
    <source>
        <dbReference type="HAMAP-Rule" id="MF_01201"/>
    </source>
</evidence>
<keyword evidence="5 7" id="KW-0663">Pyridoxal phosphate</keyword>
<dbReference type="InterPro" id="IPR020622">
    <property type="entry name" value="Ala_racemase_pyridoxalP-BS"/>
</dbReference>
<dbReference type="Gene3D" id="2.40.37.10">
    <property type="entry name" value="Lyase, Ornithine Decarboxylase, Chain A, domain 1"/>
    <property type="match status" value="1"/>
</dbReference>
<feature type="binding site" evidence="7 9">
    <location>
        <position position="130"/>
    </location>
    <ligand>
        <name>substrate</name>
    </ligand>
</feature>
<dbReference type="PRINTS" id="PR00992">
    <property type="entry name" value="ALARACEMASE"/>
</dbReference>
<dbReference type="eggNOG" id="COG0787">
    <property type="taxonomic scope" value="Bacteria"/>
</dbReference>